<reference evidence="6 7" key="1">
    <citation type="submission" date="2017-06" db="EMBL/GenBank/DDBJ databases">
        <title>Complete genome sequence of Shewanella marisflavi EP1 associated with anaerobic 2,4-dinitrotoluene reduction and salt tolerance.</title>
        <authorList>
            <person name="Huang J."/>
        </authorList>
    </citation>
    <scope>NUCLEOTIDE SEQUENCE [LARGE SCALE GENOMIC DNA]</scope>
    <source>
        <strain evidence="6 7">EP1</strain>
    </source>
</reference>
<dbReference type="PROSITE" id="PS50931">
    <property type="entry name" value="HTH_LYSR"/>
    <property type="match status" value="1"/>
</dbReference>
<dbReference type="PANTHER" id="PTHR30537">
    <property type="entry name" value="HTH-TYPE TRANSCRIPTIONAL REGULATOR"/>
    <property type="match status" value="1"/>
</dbReference>
<evidence type="ECO:0000256" key="3">
    <source>
        <dbReference type="ARBA" id="ARBA00023125"/>
    </source>
</evidence>
<dbReference type="RefSeq" id="WP_088904038.1">
    <property type="nucleotide sequence ID" value="NZ_CP022272.1"/>
</dbReference>
<dbReference type="CDD" id="cd08422">
    <property type="entry name" value="PBP2_CrgA_like"/>
    <property type="match status" value="1"/>
</dbReference>
<evidence type="ECO:0000313" key="6">
    <source>
        <dbReference type="EMBL" id="ASJ95933.1"/>
    </source>
</evidence>
<keyword evidence="3" id="KW-0238">DNA-binding</keyword>
<dbReference type="PANTHER" id="PTHR30537:SF5">
    <property type="entry name" value="HTH-TYPE TRANSCRIPTIONAL ACTIVATOR TTDR-RELATED"/>
    <property type="match status" value="1"/>
</dbReference>
<protein>
    <submittedName>
        <fullName evidence="6">LysR family transcriptional regulator</fullName>
    </submittedName>
</protein>
<gene>
    <name evidence="6" type="ORF">CFF01_04655</name>
</gene>
<keyword evidence="4" id="KW-0804">Transcription</keyword>
<sequence length="298" mass="32790">MNIEHLRLFVRIASTFNISSAGNELGLSPAVASSHMNKLEEALGVRLINRTTRKVSLTNEGETFLPHAEEILASIETARSAVGSGSITPHGTLRVTAPASFGRMHIIPNLKGFLDNNPMIKVELRFSDNVIDIIEGGFDIAIRDAALNDSSLKARKLCGDDRKLVAAPSYLKKCGEPRTPEDLYRHTFINLMGMNTWVFRTPNGHINIKTNSVVKVDNGEAVRDACVAGLGIAVSSTWCSYEKLRTGELVEILSDYPIESTTAIWALYPSSRFLAPKVRAFIDYFANLFSSSQNWNCS</sequence>
<dbReference type="Gene3D" id="3.40.190.290">
    <property type="match status" value="1"/>
</dbReference>
<evidence type="ECO:0000256" key="4">
    <source>
        <dbReference type="ARBA" id="ARBA00023163"/>
    </source>
</evidence>
<dbReference type="Pfam" id="PF00126">
    <property type="entry name" value="HTH_1"/>
    <property type="match status" value="1"/>
</dbReference>
<dbReference type="SUPFAM" id="SSF53850">
    <property type="entry name" value="Periplasmic binding protein-like II"/>
    <property type="match status" value="1"/>
</dbReference>
<evidence type="ECO:0000256" key="2">
    <source>
        <dbReference type="ARBA" id="ARBA00023015"/>
    </source>
</evidence>
<evidence type="ECO:0000259" key="5">
    <source>
        <dbReference type="PROSITE" id="PS50931"/>
    </source>
</evidence>
<dbReference type="AlphaFoldDB" id="A0AAC9XMS8"/>
<dbReference type="KEGG" id="smav:CFF01_04655"/>
<dbReference type="Pfam" id="PF03466">
    <property type="entry name" value="LysR_substrate"/>
    <property type="match status" value="1"/>
</dbReference>
<proteinExistence type="inferred from homology"/>
<dbReference type="InterPro" id="IPR036390">
    <property type="entry name" value="WH_DNA-bd_sf"/>
</dbReference>
<dbReference type="InterPro" id="IPR058163">
    <property type="entry name" value="LysR-type_TF_proteobact-type"/>
</dbReference>
<dbReference type="GO" id="GO:0003677">
    <property type="term" value="F:DNA binding"/>
    <property type="evidence" value="ECO:0007669"/>
    <property type="project" value="UniProtKB-KW"/>
</dbReference>
<dbReference type="InterPro" id="IPR036388">
    <property type="entry name" value="WH-like_DNA-bd_sf"/>
</dbReference>
<name>A0AAC9XMS8_9GAMM</name>
<dbReference type="Gene3D" id="1.10.10.10">
    <property type="entry name" value="Winged helix-like DNA-binding domain superfamily/Winged helix DNA-binding domain"/>
    <property type="match status" value="1"/>
</dbReference>
<dbReference type="FunFam" id="1.10.10.10:FF:000001">
    <property type="entry name" value="LysR family transcriptional regulator"/>
    <property type="match status" value="1"/>
</dbReference>
<dbReference type="GO" id="GO:0003700">
    <property type="term" value="F:DNA-binding transcription factor activity"/>
    <property type="evidence" value="ECO:0007669"/>
    <property type="project" value="InterPro"/>
</dbReference>
<organism evidence="6 7">
    <name type="scientific">Shewanella marisflavi</name>
    <dbReference type="NCBI Taxonomy" id="260364"/>
    <lineage>
        <taxon>Bacteria</taxon>
        <taxon>Pseudomonadati</taxon>
        <taxon>Pseudomonadota</taxon>
        <taxon>Gammaproteobacteria</taxon>
        <taxon>Alteromonadales</taxon>
        <taxon>Shewanellaceae</taxon>
        <taxon>Shewanella</taxon>
    </lineage>
</organism>
<dbReference type="Proteomes" id="UP000198233">
    <property type="component" value="Chromosome"/>
</dbReference>
<dbReference type="EMBL" id="CP022272">
    <property type="protein sequence ID" value="ASJ95933.1"/>
    <property type="molecule type" value="Genomic_DNA"/>
</dbReference>
<dbReference type="SUPFAM" id="SSF46785">
    <property type="entry name" value="Winged helix' DNA-binding domain"/>
    <property type="match status" value="1"/>
</dbReference>
<dbReference type="InterPro" id="IPR005119">
    <property type="entry name" value="LysR_subst-bd"/>
</dbReference>
<evidence type="ECO:0000313" key="7">
    <source>
        <dbReference type="Proteomes" id="UP000198233"/>
    </source>
</evidence>
<evidence type="ECO:0000256" key="1">
    <source>
        <dbReference type="ARBA" id="ARBA00009437"/>
    </source>
</evidence>
<feature type="domain" description="HTH lysR-type" evidence="5">
    <location>
        <begin position="1"/>
        <end position="58"/>
    </location>
</feature>
<comment type="similarity">
    <text evidence="1">Belongs to the LysR transcriptional regulatory family.</text>
</comment>
<accession>A0AAC9XMS8</accession>
<keyword evidence="2" id="KW-0805">Transcription regulation</keyword>
<dbReference type="InterPro" id="IPR000847">
    <property type="entry name" value="LysR_HTH_N"/>
</dbReference>